<dbReference type="Pfam" id="PF14106">
    <property type="entry name" value="DUF4279"/>
    <property type="match status" value="1"/>
</dbReference>
<dbReference type="Proteomes" id="UP000318538">
    <property type="component" value="Chromosome"/>
</dbReference>
<keyword evidence="2" id="KW-1185">Reference proteome</keyword>
<accession>A0A517NLH9</accession>
<sequence length="145" mass="16254">MTRVTTGLNDYRYVASLYIDHPTVDPDAITRGMPIKPDRICRIGDPKRTPREGFYDRTHWSVKLQTPADGDVAEFLSMVFERLDSSRALLTELADTGGRAEIFIGLFADRCCDFEMPPTLLANLASLSLGLRLDYYGPDRSPPTP</sequence>
<name>A0A517NLH9_9BACT</name>
<protein>
    <recommendedName>
        <fullName evidence="3">DUF4279 domain-containing protein</fullName>
    </recommendedName>
</protein>
<evidence type="ECO:0008006" key="3">
    <source>
        <dbReference type="Google" id="ProtNLM"/>
    </source>
</evidence>
<gene>
    <name evidence="1" type="ORF">K227x_64150</name>
</gene>
<organism evidence="1 2">
    <name type="scientific">Rubripirellula lacrimiformis</name>
    <dbReference type="NCBI Taxonomy" id="1930273"/>
    <lineage>
        <taxon>Bacteria</taxon>
        <taxon>Pseudomonadati</taxon>
        <taxon>Planctomycetota</taxon>
        <taxon>Planctomycetia</taxon>
        <taxon>Pirellulales</taxon>
        <taxon>Pirellulaceae</taxon>
        <taxon>Rubripirellula</taxon>
    </lineage>
</organism>
<dbReference type="EMBL" id="CP036525">
    <property type="protein sequence ID" value="QDT07985.1"/>
    <property type="molecule type" value="Genomic_DNA"/>
</dbReference>
<evidence type="ECO:0000313" key="1">
    <source>
        <dbReference type="EMBL" id="QDT07985.1"/>
    </source>
</evidence>
<dbReference type="InterPro" id="IPR025459">
    <property type="entry name" value="DUF4279"/>
</dbReference>
<proteinExistence type="predicted"/>
<evidence type="ECO:0000313" key="2">
    <source>
        <dbReference type="Proteomes" id="UP000318538"/>
    </source>
</evidence>
<dbReference type="KEGG" id="rlc:K227x_64150"/>
<dbReference type="AlphaFoldDB" id="A0A517NLH9"/>
<reference evidence="1 2" key="1">
    <citation type="submission" date="2019-02" db="EMBL/GenBank/DDBJ databases">
        <title>Deep-cultivation of Planctomycetes and their phenomic and genomic characterization uncovers novel biology.</title>
        <authorList>
            <person name="Wiegand S."/>
            <person name="Jogler M."/>
            <person name="Boedeker C."/>
            <person name="Pinto D."/>
            <person name="Vollmers J."/>
            <person name="Rivas-Marin E."/>
            <person name="Kohn T."/>
            <person name="Peeters S.H."/>
            <person name="Heuer A."/>
            <person name="Rast P."/>
            <person name="Oberbeckmann S."/>
            <person name="Bunk B."/>
            <person name="Jeske O."/>
            <person name="Meyerdierks A."/>
            <person name="Storesund J.E."/>
            <person name="Kallscheuer N."/>
            <person name="Luecker S."/>
            <person name="Lage O.M."/>
            <person name="Pohl T."/>
            <person name="Merkel B.J."/>
            <person name="Hornburger P."/>
            <person name="Mueller R.-W."/>
            <person name="Bruemmer F."/>
            <person name="Labrenz M."/>
            <person name="Spormann A.M."/>
            <person name="Op den Camp H."/>
            <person name="Overmann J."/>
            <person name="Amann R."/>
            <person name="Jetten M.S.M."/>
            <person name="Mascher T."/>
            <person name="Medema M.H."/>
            <person name="Devos D.P."/>
            <person name="Kaster A.-K."/>
            <person name="Ovreas L."/>
            <person name="Rohde M."/>
            <person name="Galperin M.Y."/>
            <person name="Jogler C."/>
        </authorList>
    </citation>
    <scope>NUCLEOTIDE SEQUENCE [LARGE SCALE GENOMIC DNA]</scope>
    <source>
        <strain evidence="1 2">K22_7</strain>
    </source>
</reference>